<protein>
    <submittedName>
        <fullName evidence="1">Uncharacterized protein</fullName>
    </submittedName>
</protein>
<dbReference type="STRING" id="733.B0186_06525"/>
<name>A0A377HWV8_9PAST</name>
<keyword evidence="2" id="KW-1185">Reference proteome</keyword>
<gene>
    <name evidence="1" type="ORF">NCTC1659_02196</name>
</gene>
<dbReference type="Proteomes" id="UP000254329">
    <property type="component" value="Unassembled WGS sequence"/>
</dbReference>
<accession>A0A377HWV8</accession>
<proteinExistence type="predicted"/>
<dbReference type="EMBL" id="UGHF01000001">
    <property type="protein sequence ID" value="STO60894.1"/>
    <property type="molecule type" value="Genomic_DNA"/>
</dbReference>
<organism evidence="1 2">
    <name type="scientific">Canicola haemoglobinophilus</name>
    <dbReference type="NCBI Taxonomy" id="733"/>
    <lineage>
        <taxon>Bacteria</taxon>
        <taxon>Pseudomonadati</taxon>
        <taxon>Pseudomonadota</taxon>
        <taxon>Gammaproteobacteria</taxon>
        <taxon>Pasteurellales</taxon>
        <taxon>Pasteurellaceae</taxon>
        <taxon>Canicola</taxon>
    </lineage>
</organism>
<evidence type="ECO:0000313" key="1">
    <source>
        <dbReference type="EMBL" id="STO60894.1"/>
    </source>
</evidence>
<dbReference type="AlphaFoldDB" id="A0A377HWV8"/>
<reference evidence="1 2" key="1">
    <citation type="submission" date="2018-06" db="EMBL/GenBank/DDBJ databases">
        <authorList>
            <consortium name="Pathogen Informatics"/>
            <person name="Doyle S."/>
        </authorList>
    </citation>
    <scope>NUCLEOTIDE SEQUENCE [LARGE SCALE GENOMIC DNA]</scope>
    <source>
        <strain evidence="1 2">NCTC1659</strain>
    </source>
</reference>
<evidence type="ECO:0000313" key="2">
    <source>
        <dbReference type="Proteomes" id="UP000254329"/>
    </source>
</evidence>
<sequence length="83" mass="9686">MARTMQKPKRKLKAFYVVTGKTIDGNNEDIAEFTHKGQIFKGLRKIGLDFDKYQSITIHKSPITVYEYVKEPNSNHYKPKLIK</sequence>